<gene>
    <name evidence="1" type="ORF">NB703_001499</name>
</gene>
<dbReference type="AlphaFoldDB" id="A0AAJ1FR06"/>
<reference evidence="1" key="1">
    <citation type="submission" date="2022-06" db="EMBL/GenBank/DDBJ databases">
        <title>Dynamics of rice microbiomes reveals core vertical transmitted seed endophytes.</title>
        <authorList>
            <person name="Liao K."/>
            <person name="Zhang X."/>
        </authorList>
    </citation>
    <scope>NUCLEOTIDE SEQUENCE</scope>
    <source>
        <strain evidence="1">JT1-17</strain>
    </source>
</reference>
<sequence>MESANKRKKAKRIESQLLSRLAVNGQGKFARFIGMDDAAVTRMKYAIGNQKHSFFELMSLALVFMEIHFPESQLEERLERLERLFGRKKSPAATEDSSQITIDF</sequence>
<dbReference type="GO" id="GO:0006355">
    <property type="term" value="P:regulation of DNA-templated transcription"/>
    <property type="evidence" value="ECO:0007669"/>
    <property type="project" value="InterPro"/>
</dbReference>
<proteinExistence type="predicted"/>
<dbReference type="Pfam" id="PF05269">
    <property type="entry name" value="Phage_CII"/>
    <property type="match status" value="1"/>
</dbReference>
<dbReference type="RefSeq" id="WP_022623021.1">
    <property type="nucleotide sequence ID" value="NZ_JABDZB010000002.1"/>
</dbReference>
<dbReference type="InterPro" id="IPR007933">
    <property type="entry name" value="Transcrpt_activ_CII"/>
</dbReference>
<accession>A0AAJ1FR06</accession>
<evidence type="ECO:0000313" key="2">
    <source>
        <dbReference type="Proteomes" id="UP001208888"/>
    </source>
</evidence>
<dbReference type="Proteomes" id="UP001208888">
    <property type="component" value="Unassembled WGS sequence"/>
</dbReference>
<dbReference type="SUPFAM" id="SSF47413">
    <property type="entry name" value="lambda repressor-like DNA-binding domains"/>
    <property type="match status" value="1"/>
</dbReference>
<dbReference type="GO" id="GO:0003677">
    <property type="term" value="F:DNA binding"/>
    <property type="evidence" value="ECO:0007669"/>
    <property type="project" value="InterPro"/>
</dbReference>
<dbReference type="InterPro" id="IPR010982">
    <property type="entry name" value="Lambda_DNA-bd_dom_sf"/>
</dbReference>
<dbReference type="Gene3D" id="1.10.260.40">
    <property type="entry name" value="lambda repressor-like DNA-binding domains"/>
    <property type="match status" value="1"/>
</dbReference>
<protein>
    <submittedName>
        <fullName evidence="1">Uncharacterized protein</fullName>
    </submittedName>
</protein>
<name>A0AAJ1FR06_PANAN</name>
<dbReference type="EMBL" id="JANFVX010000004">
    <property type="protein sequence ID" value="MCW0343406.1"/>
    <property type="molecule type" value="Genomic_DNA"/>
</dbReference>
<organism evidence="1 2">
    <name type="scientific">Pantoea ananas</name>
    <name type="common">Erwinia uredovora</name>
    <dbReference type="NCBI Taxonomy" id="553"/>
    <lineage>
        <taxon>Bacteria</taxon>
        <taxon>Pseudomonadati</taxon>
        <taxon>Pseudomonadota</taxon>
        <taxon>Gammaproteobacteria</taxon>
        <taxon>Enterobacterales</taxon>
        <taxon>Erwiniaceae</taxon>
        <taxon>Pantoea</taxon>
    </lineage>
</organism>
<comment type="caution">
    <text evidence="1">The sequence shown here is derived from an EMBL/GenBank/DDBJ whole genome shotgun (WGS) entry which is preliminary data.</text>
</comment>
<evidence type="ECO:0000313" key="1">
    <source>
        <dbReference type="EMBL" id="MCW0343406.1"/>
    </source>
</evidence>